<name>A0A6V7VU99_MELEN</name>
<accession>A0A6V7VU99</accession>
<reference evidence="3 4" key="1">
    <citation type="submission" date="2020-08" db="EMBL/GenBank/DDBJ databases">
        <authorList>
            <person name="Koutsovoulos G."/>
            <person name="Danchin GJ E."/>
        </authorList>
    </citation>
    <scope>NUCLEOTIDE SEQUENCE [LARGE SCALE GENOMIC DNA]</scope>
</reference>
<keyword evidence="2" id="KW-0812">Transmembrane</keyword>
<feature type="region of interest" description="Disordered" evidence="1">
    <location>
        <begin position="67"/>
        <end position="87"/>
    </location>
</feature>
<keyword evidence="2" id="KW-0472">Membrane</keyword>
<organism evidence="3 4">
    <name type="scientific">Meloidogyne enterolobii</name>
    <name type="common">Root-knot nematode worm</name>
    <name type="synonym">Meloidogyne mayaguensis</name>
    <dbReference type="NCBI Taxonomy" id="390850"/>
    <lineage>
        <taxon>Eukaryota</taxon>
        <taxon>Metazoa</taxon>
        <taxon>Ecdysozoa</taxon>
        <taxon>Nematoda</taxon>
        <taxon>Chromadorea</taxon>
        <taxon>Rhabditida</taxon>
        <taxon>Tylenchina</taxon>
        <taxon>Tylenchomorpha</taxon>
        <taxon>Tylenchoidea</taxon>
        <taxon>Meloidogynidae</taxon>
        <taxon>Meloidogyninae</taxon>
        <taxon>Meloidogyne</taxon>
    </lineage>
</organism>
<keyword evidence="2" id="KW-1133">Transmembrane helix</keyword>
<evidence type="ECO:0000313" key="3">
    <source>
        <dbReference type="EMBL" id="CAD2178517.1"/>
    </source>
</evidence>
<evidence type="ECO:0000313" key="4">
    <source>
        <dbReference type="Proteomes" id="UP000580250"/>
    </source>
</evidence>
<proteinExistence type="predicted"/>
<dbReference type="EMBL" id="CAJEWN010000321">
    <property type="protein sequence ID" value="CAD2178517.1"/>
    <property type="molecule type" value="Genomic_DNA"/>
</dbReference>
<sequence>MKNKNYFSLFLLNFLIISLFFNHCKAPPKGKGLGNMAKNLIRNNQEGKRANRKNNFEGTEQVNSNLSKLKNHSLSEGSSSSLTSNRRMGSWNQRNEQFLMNSTFNYGCCGFPNKIQLLIQIQSEHKT</sequence>
<gene>
    <name evidence="3" type="ORF">MENT_LOCUS30461</name>
</gene>
<evidence type="ECO:0000256" key="1">
    <source>
        <dbReference type="SAM" id="MobiDB-lite"/>
    </source>
</evidence>
<comment type="caution">
    <text evidence="3">The sequence shown here is derived from an EMBL/GenBank/DDBJ whole genome shotgun (WGS) entry which is preliminary data.</text>
</comment>
<dbReference type="Proteomes" id="UP000580250">
    <property type="component" value="Unassembled WGS sequence"/>
</dbReference>
<feature type="transmembrane region" description="Helical" evidence="2">
    <location>
        <begin position="6"/>
        <end position="24"/>
    </location>
</feature>
<protein>
    <submittedName>
        <fullName evidence="3">Uncharacterized protein</fullName>
    </submittedName>
</protein>
<dbReference type="AlphaFoldDB" id="A0A6V7VU99"/>
<evidence type="ECO:0000256" key="2">
    <source>
        <dbReference type="SAM" id="Phobius"/>
    </source>
</evidence>